<feature type="domain" description="ABC transmembrane type-1" evidence="8">
    <location>
        <begin position="94"/>
        <end position="286"/>
    </location>
</feature>
<dbReference type="SUPFAM" id="SSF161098">
    <property type="entry name" value="MetI-like"/>
    <property type="match status" value="1"/>
</dbReference>
<dbReference type="KEGG" id="cthd:CDO33_03660"/>
<feature type="transmembrane region" description="Helical" evidence="7">
    <location>
        <begin position="204"/>
        <end position="227"/>
    </location>
</feature>
<dbReference type="PROSITE" id="PS50928">
    <property type="entry name" value="ABC_TM1"/>
    <property type="match status" value="1"/>
</dbReference>
<proteinExistence type="inferred from homology"/>
<dbReference type="EMBL" id="NIOJ01000010">
    <property type="protein sequence ID" value="PNU00502.1"/>
    <property type="molecule type" value="Genomic_DNA"/>
</dbReference>
<feature type="transmembrane region" description="Helical" evidence="7">
    <location>
        <begin position="261"/>
        <end position="286"/>
    </location>
</feature>
<sequence>MNGVRRKKRTSVLRGSGINPKGFHRSQLKFYAYLMPIAAFMMLPIVFITISAFKPIEELFAYPPRFYVKRPTLNNFIMLLGLSSNTNIPASRYLFNSIASTAVVVLLNLIITSSAGYVFSKKKFKHKELLFNINTLALMFVPVAVGIPRYFIIVYTGLLNSFMAHIIPVLAMPVGLFLVKQFIDQIPDSIIESAAIEGASSYRILGSIVIPMIKPALSTVAILSFQASWNSVEASTMYINNETLKNFAFYMSTLSNSTGNIVAGQGVSAAASLIMFLPNLIIFIVLQSRVMNTMAHSGLK</sequence>
<keyword evidence="4 7" id="KW-0812">Transmembrane</keyword>
<keyword evidence="3" id="KW-1003">Cell membrane</keyword>
<protein>
    <submittedName>
        <fullName evidence="9">ABC transporter permease</fullName>
    </submittedName>
</protein>
<evidence type="ECO:0000256" key="1">
    <source>
        <dbReference type="ARBA" id="ARBA00004651"/>
    </source>
</evidence>
<dbReference type="InterPro" id="IPR035906">
    <property type="entry name" value="MetI-like_sf"/>
</dbReference>
<dbReference type="GO" id="GO:0055085">
    <property type="term" value="P:transmembrane transport"/>
    <property type="evidence" value="ECO:0007669"/>
    <property type="project" value="InterPro"/>
</dbReference>
<feature type="transmembrane region" description="Helical" evidence="7">
    <location>
        <begin position="93"/>
        <end position="119"/>
    </location>
</feature>
<name>A0A2K2FI22_9CLOT</name>
<keyword evidence="5 7" id="KW-1133">Transmembrane helix</keyword>
<evidence type="ECO:0000256" key="7">
    <source>
        <dbReference type="RuleBase" id="RU363032"/>
    </source>
</evidence>
<dbReference type="Gene3D" id="1.10.3720.10">
    <property type="entry name" value="MetI-like"/>
    <property type="match status" value="1"/>
</dbReference>
<keyword evidence="10" id="KW-1185">Reference proteome</keyword>
<dbReference type="PANTHER" id="PTHR43744">
    <property type="entry name" value="ABC TRANSPORTER PERMEASE PROTEIN MG189-RELATED-RELATED"/>
    <property type="match status" value="1"/>
</dbReference>
<keyword evidence="2 7" id="KW-0813">Transport</keyword>
<evidence type="ECO:0000313" key="10">
    <source>
        <dbReference type="Proteomes" id="UP000236151"/>
    </source>
</evidence>
<dbReference type="Proteomes" id="UP000236151">
    <property type="component" value="Unassembled WGS sequence"/>
</dbReference>
<feature type="transmembrane region" description="Helical" evidence="7">
    <location>
        <begin position="131"/>
        <end position="156"/>
    </location>
</feature>
<evidence type="ECO:0000256" key="3">
    <source>
        <dbReference type="ARBA" id="ARBA00022475"/>
    </source>
</evidence>
<dbReference type="GO" id="GO:0005886">
    <property type="term" value="C:plasma membrane"/>
    <property type="evidence" value="ECO:0007669"/>
    <property type="project" value="UniProtKB-SubCell"/>
</dbReference>
<comment type="subcellular location">
    <subcellularLocation>
        <location evidence="1 7">Cell membrane</location>
        <topology evidence="1 7">Multi-pass membrane protein</topology>
    </subcellularLocation>
</comment>
<evidence type="ECO:0000256" key="6">
    <source>
        <dbReference type="ARBA" id="ARBA00023136"/>
    </source>
</evidence>
<evidence type="ECO:0000256" key="5">
    <source>
        <dbReference type="ARBA" id="ARBA00022989"/>
    </source>
</evidence>
<reference evidence="9 10" key="1">
    <citation type="submission" date="2017-06" db="EMBL/GenBank/DDBJ databases">
        <title>Investigating the central metabolism of Clostridium thermosuccinogenes.</title>
        <authorList>
            <person name="Koendjbiharie J.G."/>
            <person name="van Kranenburg R."/>
        </authorList>
    </citation>
    <scope>NUCLEOTIDE SEQUENCE [LARGE SCALE GENOMIC DNA]</scope>
    <source>
        <strain evidence="9 10">DSM 5806</strain>
    </source>
</reference>
<comment type="similarity">
    <text evidence="7">Belongs to the binding-protein-dependent transport system permease family.</text>
</comment>
<dbReference type="PANTHER" id="PTHR43744:SF1">
    <property type="entry name" value="BINDING-PROTEIN-DEPENDENT TRANSPORT SYSTEMS INNER MEMBRANE COMPONENT"/>
    <property type="match status" value="1"/>
</dbReference>
<dbReference type="AlphaFoldDB" id="A0A2K2FI22"/>
<dbReference type="CDD" id="cd06261">
    <property type="entry name" value="TM_PBP2"/>
    <property type="match status" value="1"/>
</dbReference>
<evidence type="ECO:0000256" key="2">
    <source>
        <dbReference type="ARBA" id="ARBA00022448"/>
    </source>
</evidence>
<keyword evidence="6 7" id="KW-0472">Membrane</keyword>
<accession>A0A2K2FI22</accession>
<dbReference type="Pfam" id="PF00528">
    <property type="entry name" value="BPD_transp_1"/>
    <property type="match status" value="1"/>
</dbReference>
<comment type="caution">
    <text evidence="9">The sequence shown here is derived from an EMBL/GenBank/DDBJ whole genome shotgun (WGS) entry which is preliminary data.</text>
</comment>
<evidence type="ECO:0000256" key="4">
    <source>
        <dbReference type="ARBA" id="ARBA00022692"/>
    </source>
</evidence>
<feature type="transmembrane region" description="Helical" evidence="7">
    <location>
        <begin position="30"/>
        <end position="53"/>
    </location>
</feature>
<gene>
    <name evidence="9" type="ORF">CDQ84_06015</name>
</gene>
<dbReference type="RefSeq" id="WP_103080831.1">
    <property type="nucleotide sequence ID" value="NZ_CP021850.1"/>
</dbReference>
<dbReference type="InterPro" id="IPR000515">
    <property type="entry name" value="MetI-like"/>
</dbReference>
<evidence type="ECO:0000313" key="9">
    <source>
        <dbReference type="EMBL" id="PNU00502.1"/>
    </source>
</evidence>
<organism evidence="9 10">
    <name type="scientific">Clostridium thermosuccinogenes</name>
    <dbReference type="NCBI Taxonomy" id="84032"/>
    <lineage>
        <taxon>Bacteria</taxon>
        <taxon>Bacillati</taxon>
        <taxon>Bacillota</taxon>
        <taxon>Clostridia</taxon>
        <taxon>Eubacteriales</taxon>
        <taxon>Clostridiaceae</taxon>
        <taxon>Clostridium</taxon>
    </lineage>
</organism>
<dbReference type="OrthoDB" id="9793448at2"/>
<feature type="transmembrane region" description="Helical" evidence="7">
    <location>
        <begin position="162"/>
        <end position="183"/>
    </location>
</feature>
<evidence type="ECO:0000259" key="8">
    <source>
        <dbReference type="PROSITE" id="PS50928"/>
    </source>
</evidence>